<reference evidence="3" key="1">
    <citation type="submission" date="2016-11" db="UniProtKB">
        <authorList>
            <consortium name="WormBaseParasite"/>
        </authorList>
    </citation>
    <scope>IDENTIFICATION</scope>
</reference>
<evidence type="ECO:0000313" key="2">
    <source>
        <dbReference type="Proteomes" id="UP000095280"/>
    </source>
</evidence>
<dbReference type="AlphaFoldDB" id="A0A1I8FPI8"/>
<dbReference type="Proteomes" id="UP000095280">
    <property type="component" value="Unplaced"/>
</dbReference>
<protein>
    <submittedName>
        <fullName evidence="3">VASt domain-containing protein</fullName>
    </submittedName>
</protein>
<evidence type="ECO:0000313" key="3">
    <source>
        <dbReference type="WBParaSite" id="maker-unitig_42264-snap-gene-0.2-mRNA-1"/>
    </source>
</evidence>
<accession>A0A1I8FPI8</accession>
<feature type="compositionally biased region" description="Pro residues" evidence="1">
    <location>
        <begin position="426"/>
        <end position="438"/>
    </location>
</feature>
<sequence>ETFLVSHPPPAAAAAVDFFDNAVAAAFLQFTGLSWDAFSVSSGRVAQSSKPPGWEKDRIGARCSPGEPNALQLLKAPAPLSSLIASNFPSRRLCIDRLLPRRRSFAQFEAEGGDVALDLVQVVLRDALPFVQPLAHHQVALDQVTHHRLVASLACKFMPGATAANVCGLRRPYLSFESAEAEGQSDAASDCISNKMQITFASSVNSCLDQGLLHWTEPWTTLGEFHAQIAQLPRPFLFTDRVDFSDSERTKSIELNAIVKHPAIDQFFITARIAQNSADPAGPELPPGDWEMLNCRGSVCNTGMQRPHFWARCSSAKLLNQWAQQANLTLIVTLSCLLALDYSRRCLHSIIIVRGPDPAHGTRWLSACETPRRAPTGLSAAAGLCQRLLHRPDEAAAGSGGVVTATAVAREAHRPESDVYETPEEPALPPGVAVPPPLPAEGQPVWAVPANSAIKKLQQGRISD</sequence>
<name>A0A1I8FPI8_9PLAT</name>
<evidence type="ECO:0000256" key="1">
    <source>
        <dbReference type="SAM" id="MobiDB-lite"/>
    </source>
</evidence>
<organism evidence="2 3">
    <name type="scientific">Macrostomum lignano</name>
    <dbReference type="NCBI Taxonomy" id="282301"/>
    <lineage>
        <taxon>Eukaryota</taxon>
        <taxon>Metazoa</taxon>
        <taxon>Spiralia</taxon>
        <taxon>Lophotrochozoa</taxon>
        <taxon>Platyhelminthes</taxon>
        <taxon>Rhabditophora</taxon>
        <taxon>Macrostomorpha</taxon>
        <taxon>Macrostomida</taxon>
        <taxon>Macrostomidae</taxon>
        <taxon>Macrostomum</taxon>
    </lineage>
</organism>
<keyword evidence="2" id="KW-1185">Reference proteome</keyword>
<feature type="region of interest" description="Disordered" evidence="1">
    <location>
        <begin position="412"/>
        <end position="438"/>
    </location>
</feature>
<proteinExistence type="predicted"/>
<dbReference type="WBParaSite" id="maker-unitig_42264-snap-gene-0.2-mRNA-1">
    <property type="protein sequence ID" value="maker-unitig_42264-snap-gene-0.2-mRNA-1"/>
    <property type="gene ID" value="maker-unitig_42264-snap-gene-0.2"/>
</dbReference>